<proteinExistence type="predicted"/>
<dbReference type="Proteomes" id="UP000006620">
    <property type="component" value="Chromosome"/>
</dbReference>
<feature type="compositionally biased region" description="Basic and acidic residues" evidence="1">
    <location>
        <begin position="19"/>
        <end position="35"/>
    </location>
</feature>
<organism evidence="2 3">
    <name type="scientific">Paenibacillus mucilaginosus (strain KNP414)</name>
    <dbReference type="NCBI Taxonomy" id="1036673"/>
    <lineage>
        <taxon>Bacteria</taxon>
        <taxon>Bacillati</taxon>
        <taxon>Bacillota</taxon>
        <taxon>Bacilli</taxon>
        <taxon>Bacillales</taxon>
        <taxon>Paenibacillaceae</taxon>
        <taxon>Paenibacillus</taxon>
    </lineage>
</organism>
<reference evidence="3" key="1">
    <citation type="submission" date="2011-06" db="EMBL/GenBank/DDBJ databases">
        <title>Complete genome sequence of Paenibacillus mucilaginosus KNP414.</title>
        <authorList>
            <person name="Wang J."/>
            <person name="Hu S."/>
            <person name="Hu X."/>
            <person name="Zhang B."/>
            <person name="Dong D."/>
            <person name="Zhang S."/>
            <person name="Zhao K."/>
            <person name="Wu D."/>
        </authorList>
    </citation>
    <scope>NUCLEOTIDE SEQUENCE [LARGE SCALE GENOMIC DNA]</scope>
    <source>
        <strain evidence="3">KNP414</strain>
    </source>
</reference>
<feature type="region of interest" description="Disordered" evidence="1">
    <location>
        <begin position="1"/>
        <end position="42"/>
    </location>
</feature>
<dbReference type="HOGENOM" id="CLU_3255058_0_0_9"/>
<dbReference type="PATRIC" id="fig|1036673.3.peg.3358"/>
<gene>
    <name evidence="2" type="ordered locus">KNP414_03667</name>
</gene>
<reference evidence="2 3" key="2">
    <citation type="journal article" date="2013" name="Genome Announc.">
        <title>Genome Sequence of Growth-Improving Paenibacillus mucilaginosus Strain KNP414.</title>
        <authorList>
            <person name="Lu J.J."/>
            <person name="Wang J.F."/>
            <person name="Hu X.F."/>
        </authorList>
    </citation>
    <scope>NUCLEOTIDE SEQUENCE [LARGE SCALE GENOMIC DNA]</scope>
    <source>
        <strain evidence="2 3">KNP414</strain>
    </source>
</reference>
<evidence type="ECO:0000313" key="2">
    <source>
        <dbReference type="EMBL" id="AEI42206.1"/>
    </source>
</evidence>
<name>F8FFH8_PAEMK</name>
<evidence type="ECO:0000256" key="1">
    <source>
        <dbReference type="SAM" id="MobiDB-lite"/>
    </source>
</evidence>
<dbReference type="KEGG" id="pms:KNP414_03667"/>
<sequence length="42" mass="4511">MSKDLKKTLGEITEDQAGNEEKAAASAAFDEKDGRCPMPRNG</sequence>
<dbReference type="EMBL" id="CP002869">
    <property type="protein sequence ID" value="AEI42206.1"/>
    <property type="molecule type" value="Genomic_DNA"/>
</dbReference>
<accession>F8FFH8</accession>
<dbReference type="AlphaFoldDB" id="F8FFH8"/>
<evidence type="ECO:0000313" key="3">
    <source>
        <dbReference type="Proteomes" id="UP000006620"/>
    </source>
</evidence>
<protein>
    <submittedName>
        <fullName evidence="2">Uncharacterized protein</fullName>
    </submittedName>
</protein>